<dbReference type="AlphaFoldDB" id="A0A0L6CGT8"/>
<protein>
    <submittedName>
        <fullName evidence="1">Uncharacterized protein</fullName>
    </submittedName>
</protein>
<organism evidence="1 2">
    <name type="scientific">Luteipulveratus halotolerans</name>
    <dbReference type="NCBI Taxonomy" id="1631356"/>
    <lineage>
        <taxon>Bacteria</taxon>
        <taxon>Bacillati</taxon>
        <taxon>Actinomycetota</taxon>
        <taxon>Actinomycetes</taxon>
        <taxon>Micrococcales</taxon>
        <taxon>Dermacoccaceae</taxon>
        <taxon>Luteipulveratus</taxon>
    </lineage>
</organism>
<proteinExistence type="predicted"/>
<comment type="caution">
    <text evidence="1">The sequence shown here is derived from an EMBL/GenBank/DDBJ whole genome shotgun (WGS) entry which is preliminary data.</text>
</comment>
<name>A0A0L6CGT8_9MICO</name>
<evidence type="ECO:0000313" key="1">
    <source>
        <dbReference type="EMBL" id="KNX36733.1"/>
    </source>
</evidence>
<sequence length="99" mass="10876">MLMLTPLVARDAAEQAAHLAQRGLTVVVVDCLPPDVVVAGSDDDAELSTAWRIRRLERELEVAHLQQRGVPVIPWNGPGSLDVVLRQIARRPAPRTVVR</sequence>
<gene>
    <name evidence="1" type="ORF">VV01_05570</name>
</gene>
<dbReference type="Proteomes" id="UP000037397">
    <property type="component" value="Unassembled WGS sequence"/>
</dbReference>
<accession>A0A0L6CGT8</accession>
<reference evidence="2" key="1">
    <citation type="submission" date="2015-03" db="EMBL/GenBank/DDBJ databases">
        <title>Luteipulveratus halotolerans sp. nov., a novel actinobacterium (Dermacoccaceae) from Sarawak, Malaysia.</title>
        <authorList>
            <person name="Juboi H."/>
            <person name="Basik A."/>
            <person name="Shamsul S.S."/>
            <person name="Arnold P."/>
            <person name="Schmitt E.K."/>
            <person name="Sanglier J.-J."/>
            <person name="Yeo T."/>
        </authorList>
    </citation>
    <scope>NUCLEOTIDE SEQUENCE [LARGE SCALE GENOMIC DNA]</scope>
    <source>
        <strain evidence="2">C296001</strain>
    </source>
</reference>
<dbReference type="STRING" id="1631356.VV01_05570"/>
<evidence type="ECO:0000313" key="2">
    <source>
        <dbReference type="Proteomes" id="UP000037397"/>
    </source>
</evidence>
<dbReference type="EMBL" id="LAIR01000002">
    <property type="protein sequence ID" value="KNX36733.1"/>
    <property type="molecule type" value="Genomic_DNA"/>
</dbReference>
<keyword evidence="2" id="KW-1185">Reference proteome</keyword>